<evidence type="ECO:0000256" key="4">
    <source>
        <dbReference type="ARBA" id="ARBA00023136"/>
    </source>
</evidence>
<feature type="compositionally biased region" description="Low complexity" evidence="5">
    <location>
        <begin position="123"/>
        <end position="143"/>
    </location>
</feature>
<evidence type="ECO:0000313" key="7">
    <source>
        <dbReference type="EMBL" id="KAG7157963.1"/>
    </source>
</evidence>
<feature type="compositionally biased region" description="Polar residues" evidence="5">
    <location>
        <begin position="144"/>
        <end position="180"/>
    </location>
</feature>
<dbReference type="AlphaFoldDB" id="A0A8J5JNU7"/>
<sequence length="472" mass="51495">MGPICCVLMVNCIVFVMVTRVVCGRRPRSHKPRSPSTTPSKESPITLAQVRGAVTVVALLGVTWVAGAVSVGWARITLQYIFCVTTPLQGVIIFVVRVAQHPEARAAWITLFTTGTLRRRPPTTHTHSTHSSAHTSSSALTPPRNNHSSLRSISTKISPRTSVKRPSSVKRNGSTAYSKNGSDHRYSMGTSRTTMSTLFSRLVHCFSNSGLELDKTRPQEEIVINSPTKPVPTEATPPQRHASSPRQESFFSETLQEKSLHSNKNGTLYRPQSLIMLRPENRGFVSVNQPSNSKDCNVDQFPGFLSSNIMSQDLPEAATPQSLIPGRSLGSLMLLTEGKEGDDSSWHFVRPPPDGRSDPVNEEEEKVLEATDQIIPLAHVEHKDSMNPVIESVRTEAALRSGDCVVLAGQRVATKHSIMFSGQGKGSQWAGTLIRANSEGQVGSPHISPSDLRRSASVFTLGEWEDPRSSLA</sequence>
<reference evidence="7" key="1">
    <citation type="journal article" date="2021" name="Sci. Adv.">
        <title>The American lobster genome reveals insights on longevity, neural, and immune adaptations.</title>
        <authorList>
            <person name="Polinski J.M."/>
            <person name="Zimin A.V."/>
            <person name="Clark K.F."/>
            <person name="Kohn A.B."/>
            <person name="Sadowski N."/>
            <person name="Timp W."/>
            <person name="Ptitsyn A."/>
            <person name="Khanna P."/>
            <person name="Romanova D.Y."/>
            <person name="Williams P."/>
            <person name="Greenwood S.J."/>
            <person name="Moroz L.L."/>
            <person name="Walt D.R."/>
            <person name="Bodnar A.G."/>
        </authorList>
    </citation>
    <scope>NUCLEOTIDE SEQUENCE</scope>
    <source>
        <strain evidence="7">GMGI-L3</strain>
    </source>
</reference>
<dbReference type="PANTHER" id="PTHR47767:SF1">
    <property type="entry name" value="ADHESION G PROTEIN-COUPLED RECEPTOR G7"/>
    <property type="match status" value="1"/>
</dbReference>
<dbReference type="Proteomes" id="UP000747542">
    <property type="component" value="Unassembled WGS sequence"/>
</dbReference>
<gene>
    <name evidence="7" type="primary">ADGRL2-L</name>
    <name evidence="7" type="ORF">Hamer_G014828</name>
</gene>
<dbReference type="InterPro" id="IPR053066">
    <property type="entry name" value="ADGR_G7"/>
</dbReference>
<feature type="region of interest" description="Disordered" evidence="5">
    <location>
        <begin position="341"/>
        <end position="360"/>
    </location>
</feature>
<dbReference type="GO" id="GO:0004930">
    <property type="term" value="F:G protein-coupled receptor activity"/>
    <property type="evidence" value="ECO:0007669"/>
    <property type="project" value="InterPro"/>
</dbReference>
<evidence type="ECO:0000313" key="8">
    <source>
        <dbReference type="Proteomes" id="UP000747542"/>
    </source>
</evidence>
<feature type="region of interest" description="Disordered" evidence="5">
    <location>
        <begin position="225"/>
        <end position="267"/>
    </location>
</feature>
<evidence type="ECO:0000256" key="5">
    <source>
        <dbReference type="SAM" id="MobiDB-lite"/>
    </source>
</evidence>
<evidence type="ECO:0000256" key="2">
    <source>
        <dbReference type="ARBA" id="ARBA00022692"/>
    </source>
</evidence>
<protein>
    <submittedName>
        <fullName evidence="7">Adhesion G protein-coupled receptor L2-like</fullName>
    </submittedName>
</protein>
<dbReference type="EMBL" id="JAHLQT010035946">
    <property type="protein sequence ID" value="KAG7157963.1"/>
    <property type="molecule type" value="Genomic_DNA"/>
</dbReference>
<keyword evidence="4 6" id="KW-0472">Membrane</keyword>
<feature type="transmembrane region" description="Helical" evidence="6">
    <location>
        <begin position="44"/>
        <end position="66"/>
    </location>
</feature>
<organism evidence="7 8">
    <name type="scientific">Homarus americanus</name>
    <name type="common">American lobster</name>
    <dbReference type="NCBI Taxonomy" id="6706"/>
    <lineage>
        <taxon>Eukaryota</taxon>
        <taxon>Metazoa</taxon>
        <taxon>Ecdysozoa</taxon>
        <taxon>Arthropoda</taxon>
        <taxon>Crustacea</taxon>
        <taxon>Multicrustacea</taxon>
        <taxon>Malacostraca</taxon>
        <taxon>Eumalacostraca</taxon>
        <taxon>Eucarida</taxon>
        <taxon>Decapoda</taxon>
        <taxon>Pleocyemata</taxon>
        <taxon>Astacidea</taxon>
        <taxon>Nephropoidea</taxon>
        <taxon>Nephropidae</taxon>
        <taxon>Homarus</taxon>
    </lineage>
</organism>
<keyword evidence="8" id="KW-1185">Reference proteome</keyword>
<keyword evidence="3 6" id="KW-1133">Transmembrane helix</keyword>
<accession>A0A8J5JNU7</accession>
<evidence type="ECO:0000256" key="6">
    <source>
        <dbReference type="SAM" id="Phobius"/>
    </source>
</evidence>
<dbReference type="Gene3D" id="1.20.1070.10">
    <property type="entry name" value="Rhodopsin 7-helix transmembrane proteins"/>
    <property type="match status" value="1"/>
</dbReference>
<feature type="compositionally biased region" description="Polar residues" evidence="5">
    <location>
        <begin position="241"/>
        <end position="254"/>
    </location>
</feature>
<name>A0A8J5JNU7_HOMAM</name>
<feature type="region of interest" description="Disordered" evidence="5">
    <location>
        <begin position="119"/>
        <end position="189"/>
    </location>
</feature>
<keyword evidence="2 6" id="KW-0812">Transmembrane</keyword>
<comment type="caution">
    <text evidence="7">The sequence shown here is derived from an EMBL/GenBank/DDBJ whole genome shotgun (WGS) entry which is preliminary data.</text>
</comment>
<feature type="transmembrane region" description="Helical" evidence="6">
    <location>
        <begin position="6"/>
        <end position="23"/>
    </location>
</feature>
<dbReference type="InterPro" id="IPR000832">
    <property type="entry name" value="GPCR_2_secretin-like"/>
</dbReference>
<proteinExistence type="predicted"/>
<keyword evidence="7" id="KW-0675">Receptor</keyword>
<evidence type="ECO:0000256" key="1">
    <source>
        <dbReference type="ARBA" id="ARBA00004141"/>
    </source>
</evidence>
<dbReference type="PANTHER" id="PTHR47767">
    <property type="entry name" value="ADHESION G PROTEIN-COUPLED RECEPTOR G7"/>
    <property type="match status" value="1"/>
</dbReference>
<dbReference type="GO" id="GO:0016020">
    <property type="term" value="C:membrane"/>
    <property type="evidence" value="ECO:0007669"/>
    <property type="project" value="UniProtKB-SubCell"/>
</dbReference>
<evidence type="ECO:0000256" key="3">
    <source>
        <dbReference type="ARBA" id="ARBA00022989"/>
    </source>
</evidence>
<comment type="subcellular location">
    <subcellularLocation>
        <location evidence="1">Membrane</location>
        <topology evidence="1">Multi-pass membrane protein</topology>
    </subcellularLocation>
</comment>
<dbReference type="Pfam" id="PF00002">
    <property type="entry name" value="7tm_2"/>
    <property type="match status" value="1"/>
</dbReference>